<dbReference type="AlphaFoldDB" id="A0A914GY66"/>
<organism evidence="5 6">
    <name type="scientific">Globodera rostochiensis</name>
    <name type="common">Golden nematode worm</name>
    <name type="synonym">Heterodera rostochiensis</name>
    <dbReference type="NCBI Taxonomy" id="31243"/>
    <lineage>
        <taxon>Eukaryota</taxon>
        <taxon>Metazoa</taxon>
        <taxon>Ecdysozoa</taxon>
        <taxon>Nematoda</taxon>
        <taxon>Chromadorea</taxon>
        <taxon>Rhabditida</taxon>
        <taxon>Tylenchina</taxon>
        <taxon>Tylenchomorpha</taxon>
        <taxon>Tylenchoidea</taxon>
        <taxon>Heteroderidae</taxon>
        <taxon>Heteroderinae</taxon>
        <taxon>Globodera</taxon>
    </lineage>
</organism>
<keyword evidence="2" id="KW-0805">Transcription regulation</keyword>
<protein>
    <submittedName>
        <fullName evidence="6">Uncharacterized protein</fullName>
    </submittedName>
</protein>
<dbReference type="GO" id="GO:0006366">
    <property type="term" value="P:transcription by RNA polymerase II"/>
    <property type="evidence" value="ECO:0007669"/>
    <property type="project" value="InterPro"/>
</dbReference>
<dbReference type="Pfam" id="PF02269">
    <property type="entry name" value="TFIID-18kDa"/>
    <property type="match status" value="1"/>
</dbReference>
<evidence type="ECO:0000256" key="1">
    <source>
        <dbReference type="ARBA" id="ARBA00004123"/>
    </source>
</evidence>
<evidence type="ECO:0000313" key="6">
    <source>
        <dbReference type="WBParaSite" id="Gr19_v10_g12423.t1"/>
    </source>
</evidence>
<dbReference type="GO" id="GO:0003713">
    <property type="term" value="F:transcription coactivator activity"/>
    <property type="evidence" value="ECO:0007669"/>
    <property type="project" value="TreeGrafter"/>
</dbReference>
<evidence type="ECO:0000313" key="5">
    <source>
        <dbReference type="Proteomes" id="UP000887572"/>
    </source>
</evidence>
<proteinExistence type="predicted"/>
<dbReference type="CDD" id="cd22926">
    <property type="entry name" value="HFD_SPT3"/>
    <property type="match status" value="1"/>
</dbReference>
<keyword evidence="3" id="KW-0804">Transcription</keyword>
<dbReference type="PANTHER" id="PTHR11380">
    <property type="entry name" value="TRANSCRIPTION INITIATION FACTOR TFIID/SUPT3-RELATED"/>
    <property type="match status" value="1"/>
</dbReference>
<accession>A0A914GY66</accession>
<keyword evidence="4" id="KW-0539">Nucleus</keyword>
<comment type="subcellular location">
    <subcellularLocation>
        <location evidence="1">Nucleus</location>
    </subcellularLocation>
</comment>
<dbReference type="PANTHER" id="PTHR11380:SF16">
    <property type="entry name" value="TRANSCRIPTION INITIATION PROTEIN SPT3 HOMOLOG"/>
    <property type="match status" value="1"/>
</dbReference>
<name>A0A914GY66_GLORO</name>
<keyword evidence="5" id="KW-1185">Reference proteome</keyword>
<sequence>MERKLSTSNSDKTQQHDEQNYPLRLIIGRMMFTYGDSDEPMGICQEFLGDLLHGQLKMLINKAHKLSIERHSQSIGFPEFMFAFRRHPVLIRRLIGYMRLIDLICPHEGKQSTETSEGVLPLANSPFIDRNILSDTKLKNTRKVINAVRLIDVMGHLLADIDENSLNVAKMERMRRMEARTRQMDAELYERFAEARRTSFCNWTGRRWSNGASKFLGWLEAPPMEEGLANALNFCAMEIVAIVVESAVLCRDQENPQDVKKREKNHSFHPSEPLERPKGLYIRHYEEAVRRNWGYAKRKDILFGYF</sequence>
<dbReference type="Proteomes" id="UP000887572">
    <property type="component" value="Unplaced"/>
</dbReference>
<dbReference type="WBParaSite" id="Gr19_v10_g12423.t1">
    <property type="protein sequence ID" value="Gr19_v10_g12423.t1"/>
    <property type="gene ID" value="Gr19_v10_g12423"/>
</dbReference>
<evidence type="ECO:0000256" key="3">
    <source>
        <dbReference type="ARBA" id="ARBA00023163"/>
    </source>
</evidence>
<evidence type="ECO:0000256" key="4">
    <source>
        <dbReference type="ARBA" id="ARBA00023242"/>
    </source>
</evidence>
<dbReference type="InterPro" id="IPR003195">
    <property type="entry name" value="TFIID_TAF13"/>
</dbReference>
<reference evidence="6" key="1">
    <citation type="submission" date="2022-11" db="UniProtKB">
        <authorList>
            <consortium name="WormBaseParasite"/>
        </authorList>
    </citation>
    <scope>IDENTIFICATION</scope>
</reference>
<evidence type="ECO:0000256" key="2">
    <source>
        <dbReference type="ARBA" id="ARBA00023015"/>
    </source>
</evidence>
<dbReference type="GO" id="GO:0005634">
    <property type="term" value="C:nucleus"/>
    <property type="evidence" value="ECO:0007669"/>
    <property type="project" value="UniProtKB-SubCell"/>
</dbReference>